<sequence length="463" mass="51512">MPPASAVNNSNAAAQAAKAERAEKLRGALKGFIVSDRQRRQEEFEAQCEEQRLRQEREEVERQNQEALEDTRDQITRLDEQLADLHSQKHQLTVQLKKVLNEDETRKKLAKENELFAIQQAAASGPVFLPPLRLQHQHHPLMQKPTAGGQPGKRGRSPSPPSQQQQAYYKSAASYAQQSTQLMFISLFVYDRFAEHDDYRRAADYARLSWNSKHLTRNTKSEILRRNDRSPEPPMNPRFPSLPETTAQYPGTNTVFYQTAPAPPTTSIYNYNLPLRQAYHVELPSATVSKPPDSQSPKAPSQGQPMQVLHINLDQPAISQADLVAQAGGSISVKTSQPQVTMEKLPDRYHIEVKHDGQPPSHVPPPPHLLSEGVIYKPLLSELSLHPNVLQISSSQFPPQNPKVAGSITQGYAPGRGGSAHEQQLARQQLAMLPGQPGAPSGSVSGSAQPPPGQQMHYTRRLY</sequence>
<gene>
    <name evidence="2" type="ORF">M5D96_010008</name>
</gene>
<proteinExistence type="predicted"/>
<dbReference type="AlphaFoldDB" id="A0A9P9YHX5"/>
<evidence type="ECO:0008006" key="4">
    <source>
        <dbReference type="Google" id="ProtNLM"/>
    </source>
</evidence>
<comment type="caution">
    <text evidence="2">The sequence shown here is derived from an EMBL/GenBank/DDBJ whole genome shotgun (WGS) entry which is preliminary data.</text>
</comment>
<keyword evidence="3" id="KW-1185">Reference proteome</keyword>
<reference evidence="2" key="1">
    <citation type="journal article" date="2023" name="Genome Biol. Evol.">
        <title>Long-read-based Genome Assembly of Drosophila gunungcola Reveals Fewer Chemosensory Genes in Flower-breeding Species.</title>
        <authorList>
            <person name="Negi A."/>
            <person name="Liao B.Y."/>
            <person name="Yeh S.D."/>
        </authorList>
    </citation>
    <scope>NUCLEOTIDE SEQUENCE</scope>
    <source>
        <strain evidence="2">Sukarami</strain>
    </source>
</reference>
<accession>A0A9P9YHX5</accession>
<organism evidence="2 3">
    <name type="scientific">Drosophila gunungcola</name>
    <name type="common">fruit fly</name>
    <dbReference type="NCBI Taxonomy" id="103775"/>
    <lineage>
        <taxon>Eukaryota</taxon>
        <taxon>Metazoa</taxon>
        <taxon>Ecdysozoa</taxon>
        <taxon>Arthropoda</taxon>
        <taxon>Hexapoda</taxon>
        <taxon>Insecta</taxon>
        <taxon>Pterygota</taxon>
        <taxon>Neoptera</taxon>
        <taxon>Endopterygota</taxon>
        <taxon>Diptera</taxon>
        <taxon>Brachycera</taxon>
        <taxon>Muscomorpha</taxon>
        <taxon>Ephydroidea</taxon>
        <taxon>Drosophilidae</taxon>
        <taxon>Drosophila</taxon>
        <taxon>Sophophora</taxon>
    </lineage>
</organism>
<evidence type="ECO:0000313" key="3">
    <source>
        <dbReference type="Proteomes" id="UP001059596"/>
    </source>
</evidence>
<evidence type="ECO:0000313" key="2">
    <source>
        <dbReference type="EMBL" id="KAI8037257.1"/>
    </source>
</evidence>
<feature type="compositionally biased region" description="Basic and acidic residues" evidence="1">
    <location>
        <begin position="219"/>
        <end position="231"/>
    </location>
</feature>
<protein>
    <recommendedName>
        <fullName evidence="4">G protein pathway suppressor 2</fullName>
    </recommendedName>
</protein>
<feature type="region of interest" description="Disordered" evidence="1">
    <location>
        <begin position="51"/>
        <end position="72"/>
    </location>
</feature>
<feature type="region of interest" description="Disordered" evidence="1">
    <location>
        <begin position="396"/>
        <end position="463"/>
    </location>
</feature>
<feature type="region of interest" description="Disordered" evidence="1">
    <location>
        <begin position="142"/>
        <end position="171"/>
    </location>
</feature>
<dbReference type="GO" id="GO:0005667">
    <property type="term" value="C:transcription regulator complex"/>
    <property type="evidence" value="ECO:0007669"/>
    <property type="project" value="TreeGrafter"/>
</dbReference>
<dbReference type="PANTHER" id="PTHR22654:SF2">
    <property type="entry name" value="G PROTEIN PATHWAY SUPPRESSOR 2"/>
    <property type="match status" value="1"/>
</dbReference>
<evidence type="ECO:0000256" key="1">
    <source>
        <dbReference type="SAM" id="MobiDB-lite"/>
    </source>
</evidence>
<dbReference type="GO" id="GO:0006357">
    <property type="term" value="P:regulation of transcription by RNA polymerase II"/>
    <property type="evidence" value="ECO:0007669"/>
    <property type="project" value="TreeGrafter"/>
</dbReference>
<feature type="compositionally biased region" description="Low complexity" evidence="1">
    <location>
        <begin position="434"/>
        <end position="448"/>
    </location>
</feature>
<dbReference type="PANTHER" id="PTHR22654">
    <property type="entry name" value="G PROTEIN PATHWAY SUPPRESSOR 2"/>
    <property type="match status" value="1"/>
</dbReference>
<name>A0A9P9YHX5_9MUSC</name>
<dbReference type="EMBL" id="JAMKOV010000013">
    <property type="protein sequence ID" value="KAI8037257.1"/>
    <property type="molecule type" value="Genomic_DNA"/>
</dbReference>
<dbReference type="Pfam" id="PF15991">
    <property type="entry name" value="G_path_suppress"/>
    <property type="match status" value="1"/>
</dbReference>
<dbReference type="InterPro" id="IPR026094">
    <property type="entry name" value="GPS2"/>
</dbReference>
<dbReference type="GO" id="GO:0003712">
    <property type="term" value="F:transcription coregulator activity"/>
    <property type="evidence" value="ECO:0007669"/>
    <property type="project" value="TreeGrafter"/>
</dbReference>
<feature type="compositionally biased region" description="Low complexity" evidence="1">
    <location>
        <begin position="162"/>
        <end position="171"/>
    </location>
</feature>
<feature type="region of interest" description="Disordered" evidence="1">
    <location>
        <begin position="219"/>
        <end position="248"/>
    </location>
</feature>
<dbReference type="Proteomes" id="UP001059596">
    <property type="component" value="Unassembled WGS sequence"/>
</dbReference>